<reference evidence="4" key="1">
    <citation type="submission" date="2020-10" db="EMBL/GenBank/DDBJ databases">
        <authorList>
            <person name="Gilroy R."/>
        </authorList>
    </citation>
    <scope>NUCLEOTIDE SEQUENCE</scope>
    <source>
        <strain evidence="4">11159</strain>
    </source>
</reference>
<keyword evidence="3" id="KW-0546">Nucleotide metabolism</keyword>
<comment type="similarity">
    <text evidence="3">Belongs to the Maf family. YhdE subfamily.</text>
</comment>
<comment type="subcellular location">
    <subcellularLocation>
        <location evidence="3">Cytoplasm</location>
    </subcellularLocation>
</comment>
<evidence type="ECO:0000313" key="4">
    <source>
        <dbReference type="EMBL" id="MBO8428064.1"/>
    </source>
</evidence>
<feature type="site" description="Important for substrate specificity" evidence="3">
    <location>
        <position position="10"/>
    </location>
</feature>
<dbReference type="GO" id="GO:0005737">
    <property type="term" value="C:cytoplasm"/>
    <property type="evidence" value="ECO:0007669"/>
    <property type="project" value="UniProtKB-SubCell"/>
</dbReference>
<reference evidence="4" key="2">
    <citation type="journal article" date="2021" name="PeerJ">
        <title>Extensive microbial diversity within the chicken gut microbiome revealed by metagenomics and culture.</title>
        <authorList>
            <person name="Gilroy R."/>
            <person name="Ravi A."/>
            <person name="Getino M."/>
            <person name="Pursley I."/>
            <person name="Horton D.L."/>
            <person name="Alikhan N.F."/>
            <person name="Baker D."/>
            <person name="Gharbi K."/>
            <person name="Hall N."/>
            <person name="Watson M."/>
            <person name="Adriaenssens E.M."/>
            <person name="Foster-Nyarko E."/>
            <person name="Jarju S."/>
            <person name="Secka A."/>
            <person name="Antonio M."/>
            <person name="Oren A."/>
            <person name="Chaudhuri R.R."/>
            <person name="La Ragione R."/>
            <person name="Hildebrand F."/>
            <person name="Pallen M.J."/>
        </authorList>
    </citation>
    <scope>NUCLEOTIDE SEQUENCE</scope>
    <source>
        <strain evidence="4">11159</strain>
    </source>
</reference>
<dbReference type="EMBL" id="JADIMY010000117">
    <property type="protein sequence ID" value="MBO8428064.1"/>
    <property type="molecule type" value="Genomic_DNA"/>
</dbReference>
<dbReference type="CDD" id="cd00555">
    <property type="entry name" value="Maf"/>
    <property type="match status" value="1"/>
</dbReference>
<dbReference type="EC" id="3.6.1.9" evidence="3"/>
<dbReference type="PANTHER" id="PTHR43213:SF5">
    <property type="entry name" value="BIFUNCTIONAL DTTP_UTP PYROPHOSPHATASE_METHYLTRANSFERASE PROTEIN-RELATED"/>
    <property type="match status" value="1"/>
</dbReference>
<comment type="caution">
    <text evidence="4">The sequence shown here is derived from an EMBL/GenBank/DDBJ whole genome shotgun (WGS) entry which is preliminary data.</text>
</comment>
<dbReference type="GO" id="GO:0009117">
    <property type="term" value="P:nucleotide metabolic process"/>
    <property type="evidence" value="ECO:0007669"/>
    <property type="project" value="UniProtKB-KW"/>
</dbReference>
<accession>A0A9D9DI61</accession>
<comment type="function">
    <text evidence="3">Nucleoside triphosphate pyrophosphatase that hydrolyzes dTTP and UTP. May have a dual role in cell division arrest and in preventing the incorporation of modified nucleotides into cellular nucleic acids.</text>
</comment>
<dbReference type="PANTHER" id="PTHR43213">
    <property type="entry name" value="BIFUNCTIONAL DTTP/UTP PYROPHOSPHATASE/METHYLTRANSFERASE PROTEIN-RELATED"/>
    <property type="match status" value="1"/>
</dbReference>
<comment type="catalytic activity">
    <reaction evidence="3">
        <text>dTTP + H2O = dTMP + diphosphate + H(+)</text>
        <dbReference type="Rhea" id="RHEA:28534"/>
        <dbReference type="ChEBI" id="CHEBI:15377"/>
        <dbReference type="ChEBI" id="CHEBI:15378"/>
        <dbReference type="ChEBI" id="CHEBI:33019"/>
        <dbReference type="ChEBI" id="CHEBI:37568"/>
        <dbReference type="ChEBI" id="CHEBI:63528"/>
        <dbReference type="EC" id="3.6.1.9"/>
    </reaction>
</comment>
<evidence type="ECO:0000313" key="5">
    <source>
        <dbReference type="Proteomes" id="UP000823613"/>
    </source>
</evidence>
<evidence type="ECO:0000256" key="1">
    <source>
        <dbReference type="ARBA" id="ARBA00001968"/>
    </source>
</evidence>
<feature type="site" description="Important for substrate specificity" evidence="3">
    <location>
        <position position="68"/>
    </location>
</feature>
<proteinExistence type="inferred from homology"/>
<dbReference type="Proteomes" id="UP000823613">
    <property type="component" value="Unassembled WGS sequence"/>
</dbReference>
<feature type="active site" description="Proton acceptor" evidence="3">
    <location>
        <position position="67"/>
    </location>
</feature>
<organism evidence="4 5">
    <name type="scientific">Candidatus Onthovivens merdipullorum</name>
    <dbReference type="NCBI Taxonomy" id="2840889"/>
    <lineage>
        <taxon>Bacteria</taxon>
        <taxon>Bacillati</taxon>
        <taxon>Bacillota</taxon>
        <taxon>Bacilli</taxon>
        <taxon>Bacillales</taxon>
        <taxon>Candidatus Onthovivens</taxon>
    </lineage>
</organism>
<name>A0A9D9DI61_9BACL</name>
<dbReference type="InterPro" id="IPR003697">
    <property type="entry name" value="Maf-like"/>
</dbReference>
<keyword evidence="3" id="KW-0963">Cytoplasm</keyword>
<dbReference type="PIRSF" id="PIRSF006305">
    <property type="entry name" value="Maf"/>
    <property type="match status" value="1"/>
</dbReference>
<keyword evidence="2 3" id="KW-0378">Hydrolase</keyword>
<comment type="cofactor">
    <cofactor evidence="1 3">
        <name>a divalent metal cation</name>
        <dbReference type="ChEBI" id="CHEBI:60240"/>
    </cofactor>
</comment>
<comment type="catalytic activity">
    <reaction evidence="3">
        <text>UTP + H2O = UMP + diphosphate + H(+)</text>
        <dbReference type="Rhea" id="RHEA:29395"/>
        <dbReference type="ChEBI" id="CHEBI:15377"/>
        <dbReference type="ChEBI" id="CHEBI:15378"/>
        <dbReference type="ChEBI" id="CHEBI:33019"/>
        <dbReference type="ChEBI" id="CHEBI:46398"/>
        <dbReference type="ChEBI" id="CHEBI:57865"/>
        <dbReference type="EC" id="3.6.1.9"/>
    </reaction>
</comment>
<sequence length="186" mass="21384">MIILASSSPRRIELLKSLNVDFQIVKPTFNESLISKNKKHYALLEAKNKIFSIKNPANLKDFIISSDTIVVYKNKIYGKPKDLNEAFSYLKTLTGRTHKVITGVVIYYKNKLYLKEIKSKVKFNKLSDNEINTYLKEVNVLDKAGAYAVQNKSSISLIKKIKGSYTNVMGFPLEYIKEMLKEFNFL</sequence>
<dbReference type="Pfam" id="PF02545">
    <property type="entry name" value="Maf"/>
    <property type="match status" value="1"/>
</dbReference>
<dbReference type="HAMAP" id="MF_00528">
    <property type="entry name" value="Maf"/>
    <property type="match status" value="1"/>
</dbReference>
<dbReference type="Gene3D" id="3.90.950.10">
    <property type="match status" value="1"/>
</dbReference>
<dbReference type="AlphaFoldDB" id="A0A9D9DI61"/>
<dbReference type="NCBIfam" id="TIGR00172">
    <property type="entry name" value="maf"/>
    <property type="match status" value="1"/>
</dbReference>
<protein>
    <recommendedName>
        <fullName evidence="3">dTTP/UTP pyrophosphatase</fullName>
        <shortName evidence="3">dTTPase/UTPase</shortName>
        <ecNumber evidence="3">3.6.1.9</ecNumber>
    </recommendedName>
    <alternativeName>
        <fullName evidence="3">Nucleoside triphosphate pyrophosphatase</fullName>
    </alternativeName>
    <alternativeName>
        <fullName evidence="3">Nucleotide pyrophosphatase</fullName>
        <shortName evidence="3">Nucleotide PPase</shortName>
    </alternativeName>
</protein>
<feature type="site" description="Important for substrate specificity" evidence="3">
    <location>
        <position position="150"/>
    </location>
</feature>
<evidence type="ECO:0000256" key="2">
    <source>
        <dbReference type="ARBA" id="ARBA00022801"/>
    </source>
</evidence>
<gene>
    <name evidence="4" type="primary">maf</name>
    <name evidence="4" type="ORF">IAC58_05945</name>
</gene>
<dbReference type="SUPFAM" id="SSF52972">
    <property type="entry name" value="ITPase-like"/>
    <property type="match status" value="1"/>
</dbReference>
<dbReference type="GO" id="GO:0047429">
    <property type="term" value="F:nucleoside triphosphate diphosphatase activity"/>
    <property type="evidence" value="ECO:0007669"/>
    <property type="project" value="UniProtKB-EC"/>
</dbReference>
<evidence type="ECO:0000256" key="3">
    <source>
        <dbReference type="HAMAP-Rule" id="MF_00528"/>
    </source>
</evidence>
<comment type="caution">
    <text evidence="3">Lacks conserved residue(s) required for the propagation of feature annotation.</text>
</comment>
<dbReference type="InterPro" id="IPR029001">
    <property type="entry name" value="ITPase-like_fam"/>
</dbReference>